<evidence type="ECO:0000313" key="2">
    <source>
        <dbReference type="Proteomes" id="UP001501469"/>
    </source>
</evidence>
<keyword evidence="2" id="KW-1185">Reference proteome</keyword>
<organism evidence="1 2">
    <name type="scientific">Hymenobacter glaciei</name>
    <dbReference type="NCBI Taxonomy" id="877209"/>
    <lineage>
        <taxon>Bacteria</taxon>
        <taxon>Pseudomonadati</taxon>
        <taxon>Bacteroidota</taxon>
        <taxon>Cytophagia</taxon>
        <taxon>Cytophagales</taxon>
        <taxon>Hymenobacteraceae</taxon>
        <taxon>Hymenobacter</taxon>
    </lineage>
</organism>
<comment type="caution">
    <text evidence="1">The sequence shown here is derived from an EMBL/GenBank/DDBJ whole genome shotgun (WGS) entry which is preliminary data.</text>
</comment>
<gene>
    <name evidence="1" type="ORF">GCM10022409_17470</name>
</gene>
<dbReference type="EMBL" id="BAABDK010000015">
    <property type="protein sequence ID" value="GAA4033674.1"/>
    <property type="molecule type" value="Genomic_DNA"/>
</dbReference>
<evidence type="ECO:0000313" key="1">
    <source>
        <dbReference type="EMBL" id="GAA4033674.1"/>
    </source>
</evidence>
<sequence length="139" mass="14793">MLAIGSLSSCDKSNDSDTAPTPIICFPGIPPTTCFSGVVLSDRCWDGILIQVDSQFPIGKSIQPYTSPDTLGNTNVIAATNFADFGPLNKRGQRVYFTYNTDPNHGATPRFCTADQAPFPIPHLVLGSVSASPCGVRNQ</sequence>
<evidence type="ECO:0008006" key="3">
    <source>
        <dbReference type="Google" id="ProtNLM"/>
    </source>
</evidence>
<reference evidence="2" key="1">
    <citation type="journal article" date="2019" name="Int. J. Syst. Evol. Microbiol.">
        <title>The Global Catalogue of Microorganisms (GCM) 10K type strain sequencing project: providing services to taxonomists for standard genome sequencing and annotation.</title>
        <authorList>
            <consortium name="The Broad Institute Genomics Platform"/>
            <consortium name="The Broad Institute Genome Sequencing Center for Infectious Disease"/>
            <person name="Wu L."/>
            <person name="Ma J."/>
        </authorList>
    </citation>
    <scope>NUCLEOTIDE SEQUENCE [LARGE SCALE GENOMIC DNA]</scope>
    <source>
        <strain evidence="2">JCM 17225</strain>
    </source>
</reference>
<accession>A0ABP7TZL3</accession>
<name>A0ABP7TZL3_9BACT</name>
<proteinExistence type="predicted"/>
<protein>
    <recommendedName>
        <fullName evidence="3">Glucose/Sorbosone dehydrogenase domain-containing protein</fullName>
    </recommendedName>
</protein>
<dbReference type="Proteomes" id="UP001501469">
    <property type="component" value="Unassembled WGS sequence"/>
</dbReference>